<comment type="caution">
    <text evidence="1">The sequence shown here is derived from an EMBL/GenBank/DDBJ whole genome shotgun (WGS) entry which is preliminary data.</text>
</comment>
<evidence type="ECO:0000313" key="1">
    <source>
        <dbReference type="EMBL" id="GAA2216424.1"/>
    </source>
</evidence>
<sequence>MTASQDRSAGDDAAALPLRQAEAAAHAAYHALREHAATGDPAAIRTAVRLWREALVHPGMRLMPAGTRAGLLIDAGNAFLRQAEQDPGPDGLGEGIACYREAIELATEPARRVAAKLNLAAALRLRAAGRPPGDEDFGAALELLDECVAATGAPARAMAWTTRGHLRMDQYHASADTEFLRAADADYRAALRETAPGSAAEYRRWGHLGLSAVETWRVTGRREFLDRAVEHLMLATELAGRHGQRRGMPLTNRATALMERFEADGRCEDLDLAVDLYEQAVSEEHPGSAEARESSGGLCAALARRHELTGDPSDLRRATGMARDLDGPALAGVIGQFPPVLLAGFAVTGDAATLDSAIFHARAAVAGANAVRRPMALDNLAAALSSGYDATGDLQKLVEVSDVYEQAVRSTPDDAPRRLVRLANLADALRERAHRDGGLELLNHAVRLLTEVVAAAPVNAPARAGYVALLATALLQRHRLGPLATGLDQATDLDQTAALGRAADLGRAIVLAGAAVAATPADAPDRPARLGLHGACLLATGRTGLFDQAVELLRESVADTPRTAPLYARHLQNLGYGLARRAQARGDARDRDAALTAFEEAWALAAESDPAAGVSAGWNWGHAAGTWADWLASAEGCLRGLATVWRLAGRQEGRRGREAWLRDAQRLPAGAALTLAKLGSPREAVRVLEAGRGVLLATDLPVGGGPSDDAGP</sequence>
<dbReference type="RefSeq" id="WP_344496012.1">
    <property type="nucleotide sequence ID" value="NZ_BAAAQX010000069.1"/>
</dbReference>
<keyword evidence="2" id="KW-1185">Reference proteome</keyword>
<dbReference type="InterPro" id="IPR011990">
    <property type="entry name" value="TPR-like_helical_dom_sf"/>
</dbReference>
<accession>A0ABN3D3N6</accession>
<reference evidence="1 2" key="1">
    <citation type="journal article" date="2019" name="Int. J. Syst. Evol. Microbiol.">
        <title>The Global Catalogue of Microorganisms (GCM) 10K type strain sequencing project: providing services to taxonomists for standard genome sequencing and annotation.</title>
        <authorList>
            <consortium name="The Broad Institute Genomics Platform"/>
            <consortium name="The Broad Institute Genome Sequencing Center for Infectious Disease"/>
            <person name="Wu L."/>
            <person name="Ma J."/>
        </authorList>
    </citation>
    <scope>NUCLEOTIDE SEQUENCE [LARGE SCALE GENOMIC DNA]</scope>
    <source>
        <strain evidence="1 2">JCM 16114</strain>
    </source>
</reference>
<dbReference type="Proteomes" id="UP001499843">
    <property type="component" value="Unassembled WGS sequence"/>
</dbReference>
<dbReference type="Gene3D" id="1.25.40.10">
    <property type="entry name" value="Tetratricopeptide repeat domain"/>
    <property type="match status" value="1"/>
</dbReference>
<evidence type="ECO:0000313" key="2">
    <source>
        <dbReference type="Proteomes" id="UP001499843"/>
    </source>
</evidence>
<proteinExistence type="predicted"/>
<name>A0ABN3D3N6_9ACTN</name>
<dbReference type="EMBL" id="BAAAQX010000069">
    <property type="protein sequence ID" value="GAA2216424.1"/>
    <property type="molecule type" value="Genomic_DNA"/>
</dbReference>
<protein>
    <recommendedName>
        <fullName evidence="3">Tetratricopeptide repeat protein</fullName>
    </recommendedName>
</protein>
<evidence type="ECO:0008006" key="3">
    <source>
        <dbReference type="Google" id="ProtNLM"/>
    </source>
</evidence>
<gene>
    <name evidence="1" type="ORF">GCM10009850_118930</name>
</gene>
<organism evidence="1 2">
    <name type="scientific">Nonomuraea monospora</name>
    <dbReference type="NCBI Taxonomy" id="568818"/>
    <lineage>
        <taxon>Bacteria</taxon>
        <taxon>Bacillati</taxon>
        <taxon>Actinomycetota</taxon>
        <taxon>Actinomycetes</taxon>
        <taxon>Streptosporangiales</taxon>
        <taxon>Streptosporangiaceae</taxon>
        <taxon>Nonomuraea</taxon>
    </lineage>
</organism>